<dbReference type="FunFam" id="1.20.1720.10:FF:000009">
    <property type="entry name" value="MFS multidrug transporter"/>
    <property type="match status" value="1"/>
</dbReference>
<feature type="transmembrane region" description="Helical" evidence="8">
    <location>
        <begin position="560"/>
        <end position="577"/>
    </location>
</feature>
<feature type="transmembrane region" description="Helical" evidence="8">
    <location>
        <begin position="450"/>
        <end position="473"/>
    </location>
</feature>
<gene>
    <name evidence="10" type="ORF">WICPIJ_009197</name>
</gene>
<evidence type="ECO:0000256" key="5">
    <source>
        <dbReference type="ARBA" id="ARBA00023136"/>
    </source>
</evidence>
<keyword evidence="2" id="KW-0813">Transport</keyword>
<dbReference type="PANTHER" id="PTHR23502:SF5">
    <property type="entry name" value="QUINIDINE RESISTANCE PROTEIN 3"/>
    <property type="match status" value="1"/>
</dbReference>
<evidence type="ECO:0000256" key="6">
    <source>
        <dbReference type="ARBA" id="ARBA00038347"/>
    </source>
</evidence>
<dbReference type="Gene3D" id="1.20.1250.20">
    <property type="entry name" value="MFS general substrate transporter like domains"/>
    <property type="match status" value="1"/>
</dbReference>
<name>A0A9P8PQJ0_WICPI</name>
<dbReference type="AlphaFoldDB" id="A0A9P8PQJ0"/>
<dbReference type="Pfam" id="PF07690">
    <property type="entry name" value="MFS_1"/>
    <property type="match status" value="1"/>
</dbReference>
<comment type="caution">
    <text evidence="10">The sequence shown here is derived from an EMBL/GenBank/DDBJ whole genome shotgun (WGS) entry which is preliminary data.</text>
</comment>
<evidence type="ECO:0000256" key="7">
    <source>
        <dbReference type="SAM" id="Coils"/>
    </source>
</evidence>
<dbReference type="Gene3D" id="1.20.1720.10">
    <property type="entry name" value="Multidrug resistance protein D"/>
    <property type="match status" value="1"/>
</dbReference>
<dbReference type="GO" id="GO:0005886">
    <property type="term" value="C:plasma membrane"/>
    <property type="evidence" value="ECO:0007669"/>
    <property type="project" value="TreeGrafter"/>
</dbReference>
<proteinExistence type="inferred from homology"/>
<dbReference type="InterPro" id="IPR020846">
    <property type="entry name" value="MFS_dom"/>
</dbReference>
<feature type="transmembrane region" description="Helical" evidence="8">
    <location>
        <begin position="177"/>
        <end position="196"/>
    </location>
</feature>
<dbReference type="EMBL" id="JAEUBG010005308">
    <property type="protein sequence ID" value="KAH3676237.1"/>
    <property type="molecule type" value="Genomic_DNA"/>
</dbReference>
<feature type="transmembrane region" description="Helical" evidence="8">
    <location>
        <begin position="238"/>
        <end position="261"/>
    </location>
</feature>
<accession>A0A9P8PQJ0</accession>
<keyword evidence="11" id="KW-1185">Reference proteome</keyword>
<evidence type="ECO:0000313" key="10">
    <source>
        <dbReference type="EMBL" id="KAH3676237.1"/>
    </source>
</evidence>
<organism evidence="10 11">
    <name type="scientific">Wickerhamomyces pijperi</name>
    <name type="common">Yeast</name>
    <name type="synonym">Pichia pijperi</name>
    <dbReference type="NCBI Taxonomy" id="599730"/>
    <lineage>
        <taxon>Eukaryota</taxon>
        <taxon>Fungi</taxon>
        <taxon>Dikarya</taxon>
        <taxon>Ascomycota</taxon>
        <taxon>Saccharomycotina</taxon>
        <taxon>Saccharomycetes</taxon>
        <taxon>Phaffomycetales</taxon>
        <taxon>Wickerhamomycetaceae</taxon>
        <taxon>Wickerhamomyces</taxon>
    </lineage>
</organism>
<evidence type="ECO:0000256" key="4">
    <source>
        <dbReference type="ARBA" id="ARBA00022989"/>
    </source>
</evidence>
<feature type="coiled-coil region" evidence="7">
    <location>
        <begin position="320"/>
        <end position="347"/>
    </location>
</feature>
<reference evidence="10" key="2">
    <citation type="submission" date="2021-01" db="EMBL/GenBank/DDBJ databases">
        <authorList>
            <person name="Schikora-Tamarit M.A."/>
        </authorList>
    </citation>
    <scope>NUCLEOTIDE SEQUENCE</scope>
    <source>
        <strain evidence="10">CBS2887</strain>
    </source>
</reference>
<keyword evidence="5 8" id="KW-0472">Membrane</keyword>
<evidence type="ECO:0000256" key="1">
    <source>
        <dbReference type="ARBA" id="ARBA00004141"/>
    </source>
</evidence>
<feature type="transmembrane region" description="Helical" evidence="8">
    <location>
        <begin position="522"/>
        <end position="548"/>
    </location>
</feature>
<comment type="subcellular location">
    <subcellularLocation>
        <location evidence="1">Membrane</location>
        <topology evidence="1">Multi-pass membrane protein</topology>
    </subcellularLocation>
</comment>
<sequence>MATPLNAQESANPLGSNRSASTVSDIVSLVDDETQHQEADAVYHITTNRPADALTGSEDRQESIQRYQTNKSVLSNHSLHATKRRGLLARFAFLPEFKDARDYPASIKLSIVVIIALASIVGPMGTSIILPAINDMTTELNTTTLRVNIAVGIYLLSLGVFPLWWSSFSEYFGRRSVYVSSFTLLIAFSLACALAPNINCLIGFRVLAGACSASVQSVGAGTISDLYKPEERGKALGLYYLGPLMAPLLSPIIGSLLLIRWSWRSTQWFIVILSAVIDLCIIFLLPETLRKQENTELIKEILLDRRKHRNKFGIVEPKDVESSHSLEAQADDELEEMEQEETAETLERIERIATRVSQRSTYFDEQKDAAVAAAATESESPENNQTLTKRISANISFFLLRPMRALYFLQCPPVSLAISFSAISFGILYFVNMTIEYEYSRSPYNWKSLYVGFAYIPNSVTYIFASIYGGKWTDYLLRRYKESHNGFYAPEARLSYNILSAIVSFPIALMIIGWCFNYHTFWVFPLIGTGLFGYASMMTIGPTITYLVDSLPGRGATGVALNNLIRQILATIAVFIVEPLIKALGVGVLFSILTGIILVSSSALLVIKWRGDHWRENFDLLELYEKTT</sequence>
<dbReference type="GO" id="GO:0015203">
    <property type="term" value="F:polyamine transmembrane transporter activity"/>
    <property type="evidence" value="ECO:0007669"/>
    <property type="project" value="TreeGrafter"/>
</dbReference>
<dbReference type="Proteomes" id="UP000774326">
    <property type="component" value="Unassembled WGS sequence"/>
</dbReference>
<dbReference type="SUPFAM" id="SSF103473">
    <property type="entry name" value="MFS general substrate transporter"/>
    <property type="match status" value="1"/>
</dbReference>
<evidence type="ECO:0000256" key="2">
    <source>
        <dbReference type="ARBA" id="ARBA00022448"/>
    </source>
</evidence>
<dbReference type="PROSITE" id="PS50850">
    <property type="entry name" value="MFS"/>
    <property type="match status" value="1"/>
</dbReference>
<feature type="domain" description="Major facilitator superfamily (MFS) profile" evidence="9">
    <location>
        <begin position="111"/>
        <end position="612"/>
    </location>
</feature>
<evidence type="ECO:0000259" key="9">
    <source>
        <dbReference type="PROSITE" id="PS50850"/>
    </source>
</evidence>
<evidence type="ECO:0000256" key="8">
    <source>
        <dbReference type="SAM" id="Phobius"/>
    </source>
</evidence>
<dbReference type="InterPro" id="IPR036259">
    <property type="entry name" value="MFS_trans_sf"/>
</dbReference>
<feature type="transmembrane region" description="Helical" evidence="8">
    <location>
        <begin position="111"/>
        <end position="133"/>
    </location>
</feature>
<evidence type="ECO:0000313" key="11">
    <source>
        <dbReference type="Proteomes" id="UP000774326"/>
    </source>
</evidence>
<comment type="similarity">
    <text evidence="6">Belongs to the major facilitator superfamily. CAR1 family.</text>
</comment>
<keyword evidence="4 8" id="KW-1133">Transmembrane helix</keyword>
<keyword evidence="7" id="KW-0175">Coiled coil</keyword>
<dbReference type="OrthoDB" id="3936150at2759"/>
<dbReference type="InterPro" id="IPR011701">
    <property type="entry name" value="MFS"/>
</dbReference>
<dbReference type="CDD" id="cd17323">
    <property type="entry name" value="MFS_Tpo1_MDR_like"/>
    <property type="match status" value="1"/>
</dbReference>
<feature type="transmembrane region" description="Helical" evidence="8">
    <location>
        <begin position="494"/>
        <end position="516"/>
    </location>
</feature>
<evidence type="ECO:0000256" key="3">
    <source>
        <dbReference type="ARBA" id="ARBA00022692"/>
    </source>
</evidence>
<feature type="transmembrane region" description="Helical" evidence="8">
    <location>
        <begin position="267"/>
        <end position="285"/>
    </location>
</feature>
<protein>
    <recommendedName>
        <fullName evidence="9">Major facilitator superfamily (MFS) profile domain-containing protein</fullName>
    </recommendedName>
</protein>
<feature type="transmembrane region" description="Helical" evidence="8">
    <location>
        <begin position="405"/>
        <end position="430"/>
    </location>
</feature>
<dbReference type="GO" id="GO:0010509">
    <property type="term" value="P:intracellular polyamine homeostasis"/>
    <property type="evidence" value="ECO:0007669"/>
    <property type="project" value="TreeGrafter"/>
</dbReference>
<feature type="transmembrane region" description="Helical" evidence="8">
    <location>
        <begin position="145"/>
        <end position="165"/>
    </location>
</feature>
<dbReference type="PANTHER" id="PTHR23502">
    <property type="entry name" value="MAJOR FACILITATOR SUPERFAMILY"/>
    <property type="match status" value="1"/>
</dbReference>
<keyword evidence="3 8" id="KW-0812">Transmembrane</keyword>
<feature type="transmembrane region" description="Helical" evidence="8">
    <location>
        <begin position="583"/>
        <end position="607"/>
    </location>
</feature>
<reference evidence="10" key="1">
    <citation type="journal article" date="2021" name="Open Biol.">
        <title>Shared evolutionary footprints suggest mitochondrial oxidative damage underlies multiple complex I losses in fungi.</title>
        <authorList>
            <person name="Schikora-Tamarit M.A."/>
            <person name="Marcet-Houben M."/>
            <person name="Nosek J."/>
            <person name="Gabaldon T."/>
        </authorList>
    </citation>
    <scope>NUCLEOTIDE SEQUENCE</scope>
    <source>
        <strain evidence="10">CBS2887</strain>
    </source>
</reference>